<dbReference type="AlphaFoldDB" id="A0A6N6JMZ7"/>
<feature type="signal peptide" evidence="2">
    <location>
        <begin position="1"/>
        <end position="26"/>
    </location>
</feature>
<reference evidence="3 4" key="1">
    <citation type="submission" date="2019-12" db="EMBL/GenBank/DDBJ databases">
        <title>Litoreibacter badius sp. nov., a novel bacteriochlorophyll a-containing bacterium in the genus Litoreibacter.</title>
        <authorList>
            <person name="Kanamuro M."/>
            <person name="Takabe Y."/>
            <person name="Mori K."/>
            <person name="Takaichi S."/>
            <person name="Hanada S."/>
        </authorList>
    </citation>
    <scope>NUCLEOTIDE SEQUENCE [LARGE SCALE GENOMIC DNA]</scope>
    <source>
        <strain evidence="3 4">K6</strain>
    </source>
</reference>
<feature type="transmembrane region" description="Helical" evidence="1">
    <location>
        <begin position="168"/>
        <end position="191"/>
    </location>
</feature>
<dbReference type="EMBL" id="BLJE01000005">
    <property type="protein sequence ID" value="GFE66718.1"/>
    <property type="molecule type" value="Genomic_DNA"/>
</dbReference>
<gene>
    <name evidence="3" type="ORF">KIN_37920</name>
</gene>
<organism evidence="3 4">
    <name type="scientific">Litoreibacter roseus</name>
    <dbReference type="NCBI Taxonomy" id="2601869"/>
    <lineage>
        <taxon>Bacteria</taxon>
        <taxon>Pseudomonadati</taxon>
        <taxon>Pseudomonadota</taxon>
        <taxon>Alphaproteobacteria</taxon>
        <taxon>Rhodobacterales</taxon>
        <taxon>Roseobacteraceae</taxon>
        <taxon>Litoreibacter</taxon>
    </lineage>
</organism>
<evidence type="ECO:0000256" key="2">
    <source>
        <dbReference type="SAM" id="SignalP"/>
    </source>
</evidence>
<dbReference type="Proteomes" id="UP000436822">
    <property type="component" value="Unassembled WGS sequence"/>
</dbReference>
<keyword evidence="4" id="KW-1185">Reference proteome</keyword>
<sequence>MSSFRTRFAGLFILLFLSGWTTSAGAACHFLPHFSELVRTSEAVFSPGHIISDADIKHLDKLTRAVDRKRLRQALDHLGQGYRFSDASYFVSDVTVLVSIGTRSGSRAAQGYTQRSGFHERLGRVSELVAKACSVSHRVTQRLQHLAKVLAGGSETQPGGTVPEGKPVLFALIIFAICVFGLIVAGALWLAQRFGFVSGGRGLTRVSFKTILNIENADVTVTLTGIGKSGVDIEPLASLSQDALGTINLGGESVVVRVEEHSKKATHLKFRQPLGADKLAEYVGSLSPRKAAAGTTQPA</sequence>
<keyword evidence="1" id="KW-0472">Membrane</keyword>
<proteinExistence type="predicted"/>
<feature type="chain" id="PRO_5026797723" evidence="2">
    <location>
        <begin position="27"/>
        <end position="299"/>
    </location>
</feature>
<keyword evidence="1" id="KW-0812">Transmembrane</keyword>
<evidence type="ECO:0000313" key="3">
    <source>
        <dbReference type="EMBL" id="GFE66718.1"/>
    </source>
</evidence>
<evidence type="ECO:0000256" key="1">
    <source>
        <dbReference type="SAM" id="Phobius"/>
    </source>
</evidence>
<comment type="caution">
    <text evidence="3">The sequence shown here is derived from an EMBL/GenBank/DDBJ whole genome shotgun (WGS) entry which is preliminary data.</text>
</comment>
<dbReference type="RefSeq" id="WP_159810001.1">
    <property type="nucleotide sequence ID" value="NZ_BLJE01000005.1"/>
</dbReference>
<keyword evidence="2" id="KW-0732">Signal</keyword>
<name>A0A6N6JMZ7_9RHOB</name>
<protein>
    <submittedName>
        <fullName evidence="3">Uncharacterized protein</fullName>
    </submittedName>
</protein>
<evidence type="ECO:0000313" key="4">
    <source>
        <dbReference type="Proteomes" id="UP000436822"/>
    </source>
</evidence>
<dbReference type="PROSITE" id="PS51257">
    <property type="entry name" value="PROKAR_LIPOPROTEIN"/>
    <property type="match status" value="1"/>
</dbReference>
<accession>A0A6N6JMZ7</accession>
<keyword evidence="1" id="KW-1133">Transmembrane helix</keyword>